<evidence type="ECO:0000313" key="2">
    <source>
        <dbReference type="EMBL" id="ENV21067.1"/>
    </source>
</evidence>
<feature type="compositionally biased region" description="Polar residues" evidence="1">
    <location>
        <begin position="472"/>
        <end position="484"/>
    </location>
</feature>
<accession>N8X9K7</accession>
<feature type="region of interest" description="Disordered" evidence="1">
    <location>
        <begin position="457"/>
        <end position="487"/>
    </location>
</feature>
<dbReference type="HOGENOM" id="CLU_430633_0_0_6"/>
<name>N8X9K7_ACIBZ</name>
<comment type="caution">
    <text evidence="2">The sequence shown here is derived from an EMBL/GenBank/DDBJ whole genome shotgun (WGS) entry which is preliminary data.</text>
</comment>
<protein>
    <recommendedName>
        <fullName evidence="4">Tape measure domain-containing protein</fullName>
    </recommendedName>
</protein>
<proteinExistence type="predicted"/>
<dbReference type="PATRIC" id="fig|1217651.3.peg.3157"/>
<dbReference type="RefSeq" id="WP_004831764.1">
    <property type="nucleotide sequence ID" value="NZ_KB849468.1"/>
</dbReference>
<dbReference type="AlphaFoldDB" id="N8X9K7"/>
<dbReference type="Proteomes" id="UP000013270">
    <property type="component" value="Unassembled WGS sequence"/>
</dbReference>
<dbReference type="EMBL" id="APPK01000045">
    <property type="protein sequence ID" value="ENV21067.1"/>
    <property type="molecule type" value="Genomic_DNA"/>
</dbReference>
<sequence>MGPPLNKVLSALTWGDVSKEFAANADAMATKANEYYTKASDGALKFESAGKKAWDEINKTQDQKNADSIAKNQLTLDQLSAQEAKHLADYKAISDQRLVLEQQLYEAKKTGNQASIDLALKGIADLEAKEKAYQVETQKINSEKIKAAQDWVNAQLTAIDGTAKASDIATQKTIQTTLAARGLKVEFDNTGKGIVSAMEQAGNAVSSLDSKLAAGRKGAQALGLDLDIALNRVSEGFKAKEANLNSFTASIELMGVKGKQSAEVVYQAWVKWLETAKSQAEIDFAMSKLKEFETQGVISTKQVELGVQAIRQVMQKLPDDMNPVEQAFERLGIKTKEQLKLAAQSALADFNTIQSSGQATAESLRQAYERTIQAAVASGDQAVIAQTKAKAASLGLSVQIEDTGKATVQSYEEMDRAAQSHASTVSSSVTSAYREMGAVAREEAQNSIDAWNQALEAKSTAESKERSERNKTSQATTSTHYTKSNVRDELKNMGYDDAQAEKIAQGIFGSALARDQTAMQKNMGAGGLTNVTNMLYAELRKKGLAGYDGSRYIEQALQQFRDGAAQATLNTIKPKVYTDSSNETFKALASGSGTGKTVQYNLNFNGKTLSLSGDASQEAMFNDFLRQLETINKSS</sequence>
<evidence type="ECO:0008006" key="4">
    <source>
        <dbReference type="Google" id="ProtNLM"/>
    </source>
</evidence>
<evidence type="ECO:0000313" key="3">
    <source>
        <dbReference type="Proteomes" id="UP000013270"/>
    </source>
</evidence>
<evidence type="ECO:0000256" key="1">
    <source>
        <dbReference type="SAM" id="MobiDB-lite"/>
    </source>
</evidence>
<reference evidence="2 3" key="1">
    <citation type="submission" date="2013-02" db="EMBL/GenBank/DDBJ databases">
        <title>The Genome Sequence of Acinetobacter bereziniae NIPH 3.</title>
        <authorList>
            <consortium name="The Broad Institute Genome Sequencing Platform"/>
            <consortium name="The Broad Institute Genome Sequencing Center for Infectious Disease"/>
            <person name="Cerqueira G."/>
            <person name="Feldgarden M."/>
            <person name="Courvalin P."/>
            <person name="Perichon B."/>
            <person name="Grillot-Courvalin C."/>
            <person name="Clermont D."/>
            <person name="Rocha E."/>
            <person name="Yoon E.-J."/>
            <person name="Nemec A."/>
            <person name="Walker B."/>
            <person name="Young S.K."/>
            <person name="Zeng Q."/>
            <person name="Gargeya S."/>
            <person name="Fitzgerald M."/>
            <person name="Haas B."/>
            <person name="Abouelleil A."/>
            <person name="Alvarado L."/>
            <person name="Arachchi H.M."/>
            <person name="Berlin A.M."/>
            <person name="Chapman S.B."/>
            <person name="Dewar J."/>
            <person name="Goldberg J."/>
            <person name="Griggs A."/>
            <person name="Gujja S."/>
            <person name="Hansen M."/>
            <person name="Howarth C."/>
            <person name="Imamovic A."/>
            <person name="Larimer J."/>
            <person name="McCowan C."/>
            <person name="Murphy C."/>
            <person name="Neiman D."/>
            <person name="Pearson M."/>
            <person name="Priest M."/>
            <person name="Roberts A."/>
            <person name="Saif S."/>
            <person name="Shea T."/>
            <person name="Sisk P."/>
            <person name="Sykes S."/>
            <person name="Wortman J."/>
            <person name="Nusbaum C."/>
            <person name="Birren B."/>
        </authorList>
    </citation>
    <scope>NUCLEOTIDE SEQUENCE [LARGE SCALE GENOMIC DNA]</scope>
    <source>
        <strain evidence="2 3">NIPH 3</strain>
    </source>
</reference>
<feature type="compositionally biased region" description="Basic and acidic residues" evidence="1">
    <location>
        <begin position="459"/>
        <end position="471"/>
    </location>
</feature>
<gene>
    <name evidence="2" type="ORF">F963_03199</name>
</gene>
<organism evidence="2 3">
    <name type="scientific">Acinetobacter bereziniae NIPH 3</name>
    <dbReference type="NCBI Taxonomy" id="1217651"/>
    <lineage>
        <taxon>Bacteria</taxon>
        <taxon>Pseudomonadati</taxon>
        <taxon>Pseudomonadota</taxon>
        <taxon>Gammaproteobacteria</taxon>
        <taxon>Moraxellales</taxon>
        <taxon>Moraxellaceae</taxon>
        <taxon>Acinetobacter</taxon>
    </lineage>
</organism>